<reference evidence="2 3" key="1">
    <citation type="submission" date="2023-07" db="EMBL/GenBank/DDBJ databases">
        <title>Sequencing the genomes of 1000 actinobacteria strains.</title>
        <authorList>
            <person name="Klenk H.-P."/>
        </authorList>
    </citation>
    <scope>NUCLEOTIDE SEQUENCE [LARGE SCALE GENOMIC DNA]</scope>
    <source>
        <strain evidence="2 3">DSM 44710</strain>
    </source>
</reference>
<dbReference type="EMBL" id="JAUSRA010000001">
    <property type="protein sequence ID" value="MDP9798904.1"/>
    <property type="molecule type" value="Genomic_DNA"/>
</dbReference>
<evidence type="ECO:0000313" key="2">
    <source>
        <dbReference type="EMBL" id="MDP9798904.1"/>
    </source>
</evidence>
<dbReference type="Proteomes" id="UP001240984">
    <property type="component" value="Unassembled WGS sequence"/>
</dbReference>
<keyword evidence="3" id="KW-1185">Reference proteome</keyword>
<proteinExistence type="predicted"/>
<organism evidence="2 3">
    <name type="scientific">Catenuloplanes nepalensis</name>
    <dbReference type="NCBI Taxonomy" id="587533"/>
    <lineage>
        <taxon>Bacteria</taxon>
        <taxon>Bacillati</taxon>
        <taxon>Actinomycetota</taxon>
        <taxon>Actinomycetes</taxon>
        <taxon>Micromonosporales</taxon>
        <taxon>Micromonosporaceae</taxon>
        <taxon>Catenuloplanes</taxon>
    </lineage>
</organism>
<evidence type="ECO:0000256" key="1">
    <source>
        <dbReference type="SAM" id="Phobius"/>
    </source>
</evidence>
<keyword evidence="1" id="KW-0812">Transmembrane</keyword>
<feature type="transmembrane region" description="Helical" evidence="1">
    <location>
        <begin position="39"/>
        <end position="59"/>
    </location>
</feature>
<evidence type="ECO:0000313" key="3">
    <source>
        <dbReference type="Proteomes" id="UP001240984"/>
    </source>
</evidence>
<sequence>MATIARCSFGTAGSSAVKNWSRLTVAARTVRSSFGRPTFTPAAGLTVMCLFLIAASRIVRSIRWHFATVAGASVLLRPLTHSWIVMWSICASGQRPHFGIT</sequence>
<keyword evidence="1" id="KW-1133">Transmembrane helix</keyword>
<protein>
    <submittedName>
        <fullName evidence="2">Uncharacterized protein</fullName>
    </submittedName>
</protein>
<accession>A0ABT9N5F4</accession>
<comment type="caution">
    <text evidence="2">The sequence shown here is derived from an EMBL/GenBank/DDBJ whole genome shotgun (WGS) entry which is preliminary data.</text>
</comment>
<gene>
    <name evidence="2" type="ORF">J2S43_007416</name>
</gene>
<keyword evidence="1" id="KW-0472">Membrane</keyword>
<name>A0ABT9N5F4_9ACTN</name>